<evidence type="ECO:0008006" key="4">
    <source>
        <dbReference type="Google" id="ProtNLM"/>
    </source>
</evidence>
<evidence type="ECO:0000313" key="3">
    <source>
        <dbReference type="Proteomes" id="UP001252243"/>
    </source>
</evidence>
<proteinExistence type="predicted"/>
<sequence length="369" mass="37380">MRLLQRLLRGPHKRSGQHLESCAECRLQQRRERQYLERLRGAEVPMASDDLTARLLARTEELASQDLPAVPRPASDRGFRPPLKVAMLVAGGAAAATVLLGGSAYLVGGDPAPTGGAAASALLQRDLAVSGAAAAGAEPAAGAPSGWGLTGEPDFTPAGALTGAQLATLRSAGWTCPELRDLGYRLVWARAGELAGGDILELRLTNGRNFATVLEQHGGVSGQSGTPGAGPQAAPPVPVNALTGRPATADGFTSATLPEHEPATNAAAGTGSGILWLNHSSPFAAIYQAGDATFTFVSDQPAEHAADGGAALVRSRSEAVRTAAHGASVEPGTSATGSAAGHGAGAEPGHDIGVRLERGLGRIVELLAP</sequence>
<keyword evidence="3" id="KW-1185">Reference proteome</keyword>
<dbReference type="EMBL" id="JAVDVQ010000005">
    <property type="protein sequence ID" value="MDR7082348.1"/>
    <property type="molecule type" value="Genomic_DNA"/>
</dbReference>
<accession>A0ABU1UAX7</accession>
<organism evidence="2 3">
    <name type="scientific">Arthrobacter ginsengisoli</name>
    <dbReference type="NCBI Taxonomy" id="1356565"/>
    <lineage>
        <taxon>Bacteria</taxon>
        <taxon>Bacillati</taxon>
        <taxon>Actinomycetota</taxon>
        <taxon>Actinomycetes</taxon>
        <taxon>Micrococcales</taxon>
        <taxon>Micrococcaceae</taxon>
        <taxon>Arthrobacter</taxon>
    </lineage>
</organism>
<gene>
    <name evidence="2" type="ORF">J2X01_001636</name>
</gene>
<protein>
    <recommendedName>
        <fullName evidence="4">Anti-sigma factor</fullName>
    </recommendedName>
</protein>
<evidence type="ECO:0000313" key="2">
    <source>
        <dbReference type="EMBL" id="MDR7082348.1"/>
    </source>
</evidence>
<reference evidence="2 3" key="1">
    <citation type="submission" date="2023-07" db="EMBL/GenBank/DDBJ databases">
        <title>Sorghum-associated microbial communities from plants grown in Nebraska, USA.</title>
        <authorList>
            <person name="Schachtman D."/>
        </authorList>
    </citation>
    <scope>NUCLEOTIDE SEQUENCE [LARGE SCALE GENOMIC DNA]</scope>
    <source>
        <strain evidence="2 3">BE167</strain>
    </source>
</reference>
<comment type="caution">
    <text evidence="2">The sequence shown here is derived from an EMBL/GenBank/DDBJ whole genome shotgun (WGS) entry which is preliminary data.</text>
</comment>
<name>A0ABU1UAX7_9MICC</name>
<feature type="region of interest" description="Disordered" evidence="1">
    <location>
        <begin position="322"/>
        <end position="352"/>
    </location>
</feature>
<feature type="region of interest" description="Disordered" evidence="1">
    <location>
        <begin position="218"/>
        <end position="257"/>
    </location>
</feature>
<dbReference type="Proteomes" id="UP001252243">
    <property type="component" value="Unassembled WGS sequence"/>
</dbReference>
<feature type="compositionally biased region" description="Low complexity" evidence="1">
    <location>
        <begin position="330"/>
        <end position="339"/>
    </location>
</feature>
<dbReference type="RefSeq" id="WP_310055372.1">
    <property type="nucleotide sequence ID" value="NZ_JAVDVQ010000005.1"/>
</dbReference>
<feature type="compositionally biased region" description="Gly residues" evidence="1">
    <location>
        <begin position="219"/>
        <end position="228"/>
    </location>
</feature>
<evidence type="ECO:0000256" key="1">
    <source>
        <dbReference type="SAM" id="MobiDB-lite"/>
    </source>
</evidence>